<reference evidence="2 3" key="2">
    <citation type="journal article" date="2015" name="Stand. Genomic Sci.">
        <title>Draft genome sequence of marine-derived Streptomyces sp. TP-A0598, a producer of anti-MRSA antibiotic lydicamycins.</title>
        <authorList>
            <person name="Komaki H."/>
            <person name="Ichikawa N."/>
            <person name="Hosoyama A."/>
            <person name="Fujita N."/>
            <person name="Igarashi Y."/>
        </authorList>
    </citation>
    <scope>NUCLEOTIDE SEQUENCE [LARGE SCALE GENOMIC DNA]</scope>
    <source>
        <strain evidence="2 3">NBRC 110027</strain>
    </source>
</reference>
<sequence length="67" mass="7570">MAGPAAAMPTPEPTKSPAPMTPPRAIIDRWRCLRPCDNTDSEFCPASGEYWGDRVFVRLMVVPVHWW</sequence>
<organism evidence="2 3">
    <name type="scientific">Streptomyces lydicamycinicus</name>
    <dbReference type="NCBI Taxonomy" id="1546107"/>
    <lineage>
        <taxon>Bacteria</taxon>
        <taxon>Bacillati</taxon>
        <taxon>Actinomycetota</taxon>
        <taxon>Actinomycetes</taxon>
        <taxon>Kitasatosporales</taxon>
        <taxon>Streptomycetaceae</taxon>
        <taxon>Streptomyces</taxon>
    </lineage>
</organism>
<feature type="region of interest" description="Disordered" evidence="1">
    <location>
        <begin position="1"/>
        <end position="22"/>
    </location>
</feature>
<gene>
    <name evidence="2" type="ORF">TPA0598_07_01390</name>
</gene>
<accession>A0A0P4RAA5</accession>
<keyword evidence="3" id="KW-1185">Reference proteome</keyword>
<dbReference type="Proteomes" id="UP000048965">
    <property type="component" value="Unassembled WGS sequence"/>
</dbReference>
<proteinExistence type="predicted"/>
<feature type="compositionally biased region" description="Pro residues" evidence="1">
    <location>
        <begin position="10"/>
        <end position="22"/>
    </location>
</feature>
<name>A0A0P4RAA5_9ACTN</name>
<dbReference type="EMBL" id="BBNO01000007">
    <property type="protein sequence ID" value="GAO10415.1"/>
    <property type="molecule type" value="Genomic_DNA"/>
</dbReference>
<evidence type="ECO:0000313" key="2">
    <source>
        <dbReference type="EMBL" id="GAO10415.1"/>
    </source>
</evidence>
<evidence type="ECO:0000313" key="3">
    <source>
        <dbReference type="Proteomes" id="UP000048965"/>
    </source>
</evidence>
<evidence type="ECO:0000256" key="1">
    <source>
        <dbReference type="SAM" id="MobiDB-lite"/>
    </source>
</evidence>
<comment type="caution">
    <text evidence="2">The sequence shown here is derived from an EMBL/GenBank/DDBJ whole genome shotgun (WGS) entry which is preliminary data.</text>
</comment>
<reference evidence="3" key="1">
    <citation type="submission" date="2014-09" db="EMBL/GenBank/DDBJ databases">
        <title>Whole genome shotgun sequence of Streptomyces sp. NBRC 110027.</title>
        <authorList>
            <person name="Komaki H."/>
            <person name="Ichikawa N."/>
            <person name="Katano-Makiyama Y."/>
            <person name="Hosoyama A."/>
            <person name="Hashimoto M."/>
            <person name="Uohara A."/>
            <person name="Kitahashi Y."/>
            <person name="Ohji S."/>
            <person name="Kimura A."/>
            <person name="Yamazoe A."/>
            <person name="Igarashi Y."/>
            <person name="Fujita N."/>
        </authorList>
    </citation>
    <scope>NUCLEOTIDE SEQUENCE [LARGE SCALE GENOMIC DNA]</scope>
    <source>
        <strain evidence="3">NBRC 110027</strain>
    </source>
</reference>
<dbReference type="AlphaFoldDB" id="A0A0P4RAA5"/>
<protein>
    <submittedName>
        <fullName evidence="2">Uncharacterized protein</fullName>
    </submittedName>
</protein>